<dbReference type="EMBL" id="CM042046">
    <property type="protein sequence ID" value="KAI3676510.1"/>
    <property type="molecule type" value="Genomic_DNA"/>
</dbReference>
<organism evidence="1 2">
    <name type="scientific">Smallanthus sonchifolius</name>
    <dbReference type="NCBI Taxonomy" id="185202"/>
    <lineage>
        <taxon>Eukaryota</taxon>
        <taxon>Viridiplantae</taxon>
        <taxon>Streptophyta</taxon>
        <taxon>Embryophyta</taxon>
        <taxon>Tracheophyta</taxon>
        <taxon>Spermatophyta</taxon>
        <taxon>Magnoliopsida</taxon>
        <taxon>eudicotyledons</taxon>
        <taxon>Gunneridae</taxon>
        <taxon>Pentapetalae</taxon>
        <taxon>asterids</taxon>
        <taxon>campanulids</taxon>
        <taxon>Asterales</taxon>
        <taxon>Asteraceae</taxon>
        <taxon>Asteroideae</taxon>
        <taxon>Heliantheae alliance</taxon>
        <taxon>Millerieae</taxon>
        <taxon>Smallanthus</taxon>
    </lineage>
</organism>
<dbReference type="Proteomes" id="UP001056120">
    <property type="component" value="Linkage Group LG29"/>
</dbReference>
<reference evidence="1 2" key="2">
    <citation type="journal article" date="2022" name="Mol. Ecol. Resour.">
        <title>The genomes of chicory, endive, great burdock and yacon provide insights into Asteraceae paleo-polyploidization history and plant inulin production.</title>
        <authorList>
            <person name="Fan W."/>
            <person name="Wang S."/>
            <person name="Wang H."/>
            <person name="Wang A."/>
            <person name="Jiang F."/>
            <person name="Liu H."/>
            <person name="Zhao H."/>
            <person name="Xu D."/>
            <person name="Zhang Y."/>
        </authorList>
    </citation>
    <scope>NUCLEOTIDE SEQUENCE [LARGE SCALE GENOMIC DNA]</scope>
    <source>
        <strain evidence="2">cv. Yunnan</strain>
        <tissue evidence="1">Leaves</tissue>
    </source>
</reference>
<comment type="caution">
    <text evidence="1">The sequence shown here is derived from an EMBL/GenBank/DDBJ whole genome shotgun (WGS) entry which is preliminary data.</text>
</comment>
<accession>A0ACB8XZN4</accession>
<evidence type="ECO:0000313" key="2">
    <source>
        <dbReference type="Proteomes" id="UP001056120"/>
    </source>
</evidence>
<evidence type="ECO:0000313" key="1">
    <source>
        <dbReference type="EMBL" id="KAI3676510.1"/>
    </source>
</evidence>
<gene>
    <name evidence="1" type="ORF">L1987_86120</name>
</gene>
<keyword evidence="2" id="KW-1185">Reference proteome</keyword>
<name>A0ACB8XZN4_9ASTR</name>
<sequence length="121" mass="13374">MLSFAGDASSMLTAHLGVSFILQVRSHEEVSVVEPSALSSSRLRISHMLSHISDEGESELDSDSTVAWEREYLQGASKLASDNEDDVSGHGSLPPRKTALDHCLQPLTTMYHHRWSQEILK</sequence>
<proteinExistence type="predicted"/>
<protein>
    <submittedName>
        <fullName evidence="1">Uncharacterized protein</fullName>
    </submittedName>
</protein>
<reference evidence="2" key="1">
    <citation type="journal article" date="2022" name="Mol. Ecol. Resour.">
        <title>The genomes of chicory, endive, great burdock and yacon provide insights into Asteraceae palaeo-polyploidization history and plant inulin production.</title>
        <authorList>
            <person name="Fan W."/>
            <person name="Wang S."/>
            <person name="Wang H."/>
            <person name="Wang A."/>
            <person name="Jiang F."/>
            <person name="Liu H."/>
            <person name="Zhao H."/>
            <person name="Xu D."/>
            <person name="Zhang Y."/>
        </authorList>
    </citation>
    <scope>NUCLEOTIDE SEQUENCE [LARGE SCALE GENOMIC DNA]</scope>
    <source>
        <strain evidence="2">cv. Yunnan</strain>
    </source>
</reference>